<dbReference type="Pfam" id="PF00005">
    <property type="entry name" value="ABC_tran"/>
    <property type="match status" value="1"/>
</dbReference>
<dbReference type="PANTHER" id="PTHR43166">
    <property type="entry name" value="AMINO ACID IMPORT ATP-BINDING PROTEIN"/>
    <property type="match status" value="1"/>
</dbReference>
<gene>
    <name evidence="7" type="ORF">Llan_1376</name>
</gene>
<keyword evidence="5 7" id="KW-0067">ATP-binding</keyword>
<dbReference type="PATRIC" id="fig|45067.4.peg.1442"/>
<dbReference type="InterPro" id="IPR050086">
    <property type="entry name" value="MetN_ABC_transporter-like"/>
</dbReference>
<keyword evidence="8" id="KW-1185">Reference proteome</keyword>
<dbReference type="InterPro" id="IPR003593">
    <property type="entry name" value="AAA+_ATPase"/>
</dbReference>
<name>A0A0W0VPT1_9GAMM</name>
<sequence length="222" mass="24597">MLQINNAYKNFGPQRILQDINLSIQPSAVVGLAGSSGSGKSTLLRCIQQLEKLDAGSIHFEGTSGFMFQDFQLFPHMTVLQNLTYAPKLKNKSHDHDIEAFSLLHSLGIAQKAHVFPQQLSGGQKQRVALARSLMMRPSLLLCDEPTSGLDLAAIEDVITLLHSIKTAGMIMIIASHDLDFLTKMTERLLILKHGQLVADVKPKDLIHPVQALKKYYQEESI</sequence>
<keyword evidence="4" id="KW-0547">Nucleotide-binding</keyword>
<dbReference type="PANTHER" id="PTHR43166:SF4">
    <property type="entry name" value="PHOSPHONATES IMPORT ATP-BINDING PROTEIN PHNC"/>
    <property type="match status" value="1"/>
</dbReference>
<dbReference type="SMART" id="SM00382">
    <property type="entry name" value="AAA"/>
    <property type="match status" value="1"/>
</dbReference>
<dbReference type="GO" id="GO:0005886">
    <property type="term" value="C:plasma membrane"/>
    <property type="evidence" value="ECO:0007669"/>
    <property type="project" value="UniProtKB-SubCell"/>
</dbReference>
<keyword evidence="3" id="KW-0813">Transport</keyword>
<dbReference type="InterPro" id="IPR027417">
    <property type="entry name" value="P-loop_NTPase"/>
</dbReference>
<dbReference type="InterPro" id="IPR017871">
    <property type="entry name" value="ABC_transporter-like_CS"/>
</dbReference>
<evidence type="ECO:0000256" key="5">
    <source>
        <dbReference type="ARBA" id="ARBA00022840"/>
    </source>
</evidence>
<dbReference type="GO" id="GO:0005524">
    <property type="term" value="F:ATP binding"/>
    <property type="evidence" value="ECO:0007669"/>
    <property type="project" value="UniProtKB-KW"/>
</dbReference>
<evidence type="ECO:0000259" key="6">
    <source>
        <dbReference type="PROSITE" id="PS50893"/>
    </source>
</evidence>
<accession>A0A0W0VPT1</accession>
<evidence type="ECO:0000256" key="3">
    <source>
        <dbReference type="ARBA" id="ARBA00022448"/>
    </source>
</evidence>
<evidence type="ECO:0000256" key="2">
    <source>
        <dbReference type="ARBA" id="ARBA00005417"/>
    </source>
</evidence>
<feature type="domain" description="ABC transporter" evidence="6">
    <location>
        <begin position="2"/>
        <end position="219"/>
    </location>
</feature>
<dbReference type="STRING" id="45067.Llan_1376"/>
<organism evidence="7 8">
    <name type="scientific">Legionella lansingensis</name>
    <dbReference type="NCBI Taxonomy" id="45067"/>
    <lineage>
        <taxon>Bacteria</taxon>
        <taxon>Pseudomonadati</taxon>
        <taxon>Pseudomonadota</taxon>
        <taxon>Gammaproteobacteria</taxon>
        <taxon>Legionellales</taxon>
        <taxon>Legionellaceae</taxon>
        <taxon>Legionella</taxon>
    </lineage>
</organism>
<dbReference type="EC" id="3.6.3.28" evidence="7"/>
<evidence type="ECO:0000256" key="1">
    <source>
        <dbReference type="ARBA" id="ARBA00004417"/>
    </source>
</evidence>
<dbReference type="PROSITE" id="PS00211">
    <property type="entry name" value="ABC_TRANSPORTER_1"/>
    <property type="match status" value="1"/>
</dbReference>
<dbReference type="GO" id="GO:0016887">
    <property type="term" value="F:ATP hydrolysis activity"/>
    <property type="evidence" value="ECO:0007669"/>
    <property type="project" value="InterPro"/>
</dbReference>
<proteinExistence type="inferred from homology"/>
<evidence type="ECO:0000256" key="4">
    <source>
        <dbReference type="ARBA" id="ARBA00022741"/>
    </source>
</evidence>
<keyword evidence="7" id="KW-0378">Hydrolase</keyword>
<dbReference type="Gene3D" id="3.40.50.300">
    <property type="entry name" value="P-loop containing nucleotide triphosphate hydrolases"/>
    <property type="match status" value="1"/>
</dbReference>
<comment type="subcellular location">
    <subcellularLocation>
        <location evidence="1">Cell inner membrane</location>
        <topology evidence="1">Peripheral membrane protein</topology>
    </subcellularLocation>
</comment>
<dbReference type="PROSITE" id="PS50893">
    <property type="entry name" value="ABC_TRANSPORTER_2"/>
    <property type="match status" value="1"/>
</dbReference>
<comment type="similarity">
    <text evidence="2">Belongs to the ABC transporter superfamily.</text>
</comment>
<evidence type="ECO:0000313" key="7">
    <source>
        <dbReference type="EMBL" id="KTD22113.1"/>
    </source>
</evidence>
<dbReference type="EMBL" id="LNYI01000028">
    <property type="protein sequence ID" value="KTD22113.1"/>
    <property type="molecule type" value="Genomic_DNA"/>
</dbReference>
<dbReference type="SUPFAM" id="SSF52540">
    <property type="entry name" value="P-loop containing nucleoside triphosphate hydrolases"/>
    <property type="match status" value="1"/>
</dbReference>
<dbReference type="RefSeq" id="WP_028373798.1">
    <property type="nucleotide sequence ID" value="NZ_CAAAJD010000026.1"/>
</dbReference>
<dbReference type="InterPro" id="IPR003439">
    <property type="entry name" value="ABC_transporter-like_ATP-bd"/>
</dbReference>
<protein>
    <submittedName>
        <fullName evidence="7">ABC transporter ATP-binding protein</fullName>
        <ecNumber evidence="7">3.6.3.28</ecNumber>
    </submittedName>
</protein>
<dbReference type="eggNOG" id="COG1126">
    <property type="taxonomic scope" value="Bacteria"/>
</dbReference>
<dbReference type="Proteomes" id="UP000054869">
    <property type="component" value="Unassembled WGS sequence"/>
</dbReference>
<comment type="caution">
    <text evidence="7">The sequence shown here is derived from an EMBL/GenBank/DDBJ whole genome shotgun (WGS) entry which is preliminary data.</text>
</comment>
<evidence type="ECO:0000313" key="8">
    <source>
        <dbReference type="Proteomes" id="UP000054869"/>
    </source>
</evidence>
<dbReference type="OrthoDB" id="9802264at2"/>
<reference evidence="7 8" key="1">
    <citation type="submission" date="2015-11" db="EMBL/GenBank/DDBJ databases">
        <title>Genomic analysis of 38 Legionella species identifies large and diverse effector repertoires.</title>
        <authorList>
            <person name="Burstein D."/>
            <person name="Amaro F."/>
            <person name="Zusman T."/>
            <person name="Lifshitz Z."/>
            <person name="Cohen O."/>
            <person name="Gilbert J.A."/>
            <person name="Pupko T."/>
            <person name="Shuman H.A."/>
            <person name="Segal G."/>
        </authorList>
    </citation>
    <scope>NUCLEOTIDE SEQUENCE [LARGE SCALE GENOMIC DNA]</scope>
    <source>
        <strain evidence="7 8">ATCC 49751</strain>
    </source>
</reference>
<dbReference type="AlphaFoldDB" id="A0A0W0VPT1"/>